<proteinExistence type="predicted"/>
<name>S4XGE4_9CORY</name>
<dbReference type="PROSITE" id="PS50994">
    <property type="entry name" value="INTEGRASE"/>
    <property type="match status" value="1"/>
</dbReference>
<dbReference type="PANTHER" id="PTHR46889:SF4">
    <property type="entry name" value="TRANSPOSASE INSO FOR INSERTION SEQUENCE ELEMENT IS911B-RELATED"/>
    <property type="match status" value="1"/>
</dbReference>
<evidence type="ECO:0000313" key="3">
    <source>
        <dbReference type="Proteomes" id="UP000014809"/>
    </source>
</evidence>
<dbReference type="Pfam" id="PF13683">
    <property type="entry name" value="rve_3"/>
    <property type="match status" value="1"/>
</dbReference>
<keyword evidence="3" id="KW-1185">Reference proteome</keyword>
<feature type="domain" description="Integrase catalytic" evidence="1">
    <location>
        <begin position="1"/>
        <end position="124"/>
    </location>
</feature>
<accession>S4XGE4</accession>
<dbReference type="InterPro" id="IPR001584">
    <property type="entry name" value="Integrase_cat-core"/>
</dbReference>
<dbReference type="EMBL" id="CP003696">
    <property type="protein sequence ID" value="AGP29728.1"/>
    <property type="molecule type" value="Genomic_DNA"/>
</dbReference>
<dbReference type="PATRIC" id="fig|1200352.3.peg.64"/>
<evidence type="ECO:0000259" key="1">
    <source>
        <dbReference type="PROSITE" id="PS50994"/>
    </source>
</evidence>
<reference evidence="2 3" key="1">
    <citation type="submission" date="2012-06" db="EMBL/GenBank/DDBJ databases">
        <title>Complete genome sequence of Corynebacterium terpenotabidum Y-11 (=DSM 44721).</title>
        <authorList>
            <person name="Ruckert C."/>
            <person name="Albersmeier A."/>
            <person name="Al-Dilaimi A."/>
            <person name="Szczepanowski R."/>
            <person name="Kalinowski J."/>
        </authorList>
    </citation>
    <scope>NUCLEOTIDE SEQUENCE [LARGE SCALE GENOMIC DNA]</scope>
    <source>
        <strain evidence="2 3">Y-11</strain>
    </source>
</reference>
<dbReference type="SUPFAM" id="SSF53098">
    <property type="entry name" value="Ribonuclease H-like"/>
    <property type="match status" value="1"/>
</dbReference>
<evidence type="ECO:0000313" key="2">
    <source>
        <dbReference type="EMBL" id="AGP29728.1"/>
    </source>
</evidence>
<dbReference type="HOGENOM" id="CLU_027402_41_11_11"/>
<gene>
    <name evidence="2" type="ORF">A606_00350</name>
</gene>
<dbReference type="AlphaFoldDB" id="S4XGE4"/>
<organism evidence="2 3">
    <name type="scientific">Corynebacterium terpenotabidum Y-11</name>
    <dbReference type="NCBI Taxonomy" id="1200352"/>
    <lineage>
        <taxon>Bacteria</taxon>
        <taxon>Bacillati</taxon>
        <taxon>Actinomycetota</taxon>
        <taxon>Actinomycetes</taxon>
        <taxon>Mycobacteriales</taxon>
        <taxon>Corynebacteriaceae</taxon>
        <taxon>Corynebacterium</taxon>
    </lineage>
</organism>
<dbReference type="Proteomes" id="UP000014809">
    <property type="component" value="Chromosome"/>
</dbReference>
<dbReference type="STRING" id="1200352.A606_00350"/>
<dbReference type="InterPro" id="IPR012337">
    <property type="entry name" value="RNaseH-like_sf"/>
</dbReference>
<dbReference type="InterPro" id="IPR050900">
    <property type="entry name" value="Transposase_IS3/IS150/IS904"/>
</dbReference>
<protein>
    <submittedName>
        <fullName evidence="2">Transposase</fullName>
    </submittedName>
</protein>
<dbReference type="Gene3D" id="3.30.420.10">
    <property type="entry name" value="Ribonuclease H-like superfamily/Ribonuclease H"/>
    <property type="match status" value="1"/>
</dbReference>
<dbReference type="GO" id="GO:0003676">
    <property type="term" value="F:nucleic acid binding"/>
    <property type="evidence" value="ECO:0007669"/>
    <property type="project" value="InterPro"/>
</dbReference>
<dbReference type="KEGG" id="cter:A606_00350"/>
<dbReference type="eggNOG" id="COG2801">
    <property type="taxonomic scope" value="Bacteria"/>
</dbReference>
<dbReference type="PANTHER" id="PTHR46889">
    <property type="entry name" value="TRANSPOSASE INSF FOR INSERTION SEQUENCE IS3B-RELATED"/>
    <property type="match status" value="1"/>
</dbReference>
<dbReference type="GO" id="GO:0015074">
    <property type="term" value="P:DNA integration"/>
    <property type="evidence" value="ECO:0007669"/>
    <property type="project" value="InterPro"/>
</dbReference>
<sequence length="142" mass="16009">MRIPLRLALWERKRSDHPVVRDELTHHSDAGSQYTAVKFTDNLALQGIVPSIGSVGDAYDNALMETINGLYKAECIRSRVFSPEVLESVVDVEIATSSWVNWYNTFRLHSSLGMVPPVEFEDAFWAERVTLNRATEKAAQSI</sequence>
<dbReference type="InterPro" id="IPR036397">
    <property type="entry name" value="RNaseH_sf"/>
</dbReference>